<protein>
    <recommendedName>
        <fullName evidence="3">SMI1/KNR4 family protein SUKH-1</fullName>
    </recommendedName>
</protein>
<dbReference type="OrthoDB" id="3698952at2"/>
<dbReference type="EMBL" id="QUMQ01000001">
    <property type="protein sequence ID" value="REG00077.1"/>
    <property type="molecule type" value="Genomic_DNA"/>
</dbReference>
<dbReference type="Proteomes" id="UP000256913">
    <property type="component" value="Unassembled WGS sequence"/>
</dbReference>
<keyword evidence="2" id="KW-1185">Reference proteome</keyword>
<organism evidence="1 2">
    <name type="scientific">Asanoa ferruginea</name>
    <dbReference type="NCBI Taxonomy" id="53367"/>
    <lineage>
        <taxon>Bacteria</taxon>
        <taxon>Bacillati</taxon>
        <taxon>Actinomycetota</taxon>
        <taxon>Actinomycetes</taxon>
        <taxon>Micromonosporales</taxon>
        <taxon>Micromonosporaceae</taxon>
        <taxon>Asanoa</taxon>
    </lineage>
</organism>
<evidence type="ECO:0000313" key="1">
    <source>
        <dbReference type="EMBL" id="REG00077.1"/>
    </source>
</evidence>
<name>A0A3D9ZRR4_9ACTN</name>
<evidence type="ECO:0008006" key="3">
    <source>
        <dbReference type="Google" id="ProtNLM"/>
    </source>
</evidence>
<dbReference type="RefSeq" id="WP_116071343.1">
    <property type="nucleotide sequence ID" value="NZ_BONB01000003.1"/>
</dbReference>
<sequence>MSFDIVAGLRDLDTCEDVWDFHYGFAAGWAEPIRESNDVSDAELDAAEEELGVRLPDVVRQGYQLIGRHPDLTSRNGDLYELEDLEYYPADGMLAFRCTHQATAEFMVRLRPW</sequence>
<dbReference type="AlphaFoldDB" id="A0A3D9ZRR4"/>
<proteinExistence type="predicted"/>
<evidence type="ECO:0000313" key="2">
    <source>
        <dbReference type="Proteomes" id="UP000256913"/>
    </source>
</evidence>
<reference evidence="1 2" key="1">
    <citation type="submission" date="2018-08" db="EMBL/GenBank/DDBJ databases">
        <title>Sequencing the genomes of 1000 actinobacteria strains.</title>
        <authorList>
            <person name="Klenk H.-P."/>
        </authorList>
    </citation>
    <scope>NUCLEOTIDE SEQUENCE [LARGE SCALE GENOMIC DNA]</scope>
    <source>
        <strain evidence="1 2">DSM 44099</strain>
    </source>
</reference>
<accession>A0A3D9ZRR4</accession>
<comment type="caution">
    <text evidence="1">The sequence shown here is derived from an EMBL/GenBank/DDBJ whole genome shotgun (WGS) entry which is preliminary data.</text>
</comment>
<gene>
    <name evidence="1" type="ORF">DFJ67_6123</name>
</gene>